<accession>A0A7W7R0E7</accession>
<sequence>MAIELPEQVVSFLQFIGVNWPDVNEDHVRDLATHIRDFAGNVDSTHQASTATVQQMSEAYEGQSYQALLTAWEHMSTSHMTELIDACHVVATALDVAADVIVGLKTTAIAELVALAVSFVADQAAAVVTFGLAELAEAAIIKGAEAAIDYLEQQIVQHIIGEVIEKAIDPLVEVVGKAVSGLLYQAAADALGVTPGGDGAVGTHFRVDPAMLTTHAQTMATHAQTIAGHADDLRTKLTTVTFV</sequence>
<dbReference type="Pfam" id="PF25547">
    <property type="entry name" value="WXG100_2"/>
    <property type="match status" value="1"/>
</dbReference>
<evidence type="ECO:0000313" key="2">
    <source>
        <dbReference type="EMBL" id="MBB4923122.1"/>
    </source>
</evidence>
<dbReference type="Gene3D" id="1.10.287.1060">
    <property type="entry name" value="ESAT-6-like"/>
    <property type="match status" value="1"/>
</dbReference>
<dbReference type="Proteomes" id="UP000540506">
    <property type="component" value="Unassembled WGS sequence"/>
</dbReference>
<protein>
    <submittedName>
        <fullName evidence="2">Uncharacterized protein YukE</fullName>
    </submittedName>
</protein>
<dbReference type="AlphaFoldDB" id="A0A7W7R0E7"/>
<reference evidence="2 3" key="1">
    <citation type="submission" date="2020-08" db="EMBL/GenBank/DDBJ databases">
        <title>Sequencing the genomes of 1000 actinobacteria strains.</title>
        <authorList>
            <person name="Klenk H.-P."/>
        </authorList>
    </citation>
    <scope>NUCLEOTIDE SEQUENCE [LARGE SCALE GENOMIC DNA]</scope>
    <source>
        <strain evidence="2 3">DSM 41654</strain>
    </source>
</reference>
<dbReference type="InterPro" id="IPR057746">
    <property type="entry name" value="CpnT-like_N"/>
</dbReference>
<gene>
    <name evidence="2" type="ORF">FHR34_002115</name>
</gene>
<comment type="caution">
    <text evidence="2">The sequence shown here is derived from an EMBL/GenBank/DDBJ whole genome shotgun (WGS) entry which is preliminary data.</text>
</comment>
<organism evidence="2 3">
    <name type="scientific">Kitasatospora kifunensis</name>
    <name type="common">Streptomyces kifunensis</name>
    <dbReference type="NCBI Taxonomy" id="58351"/>
    <lineage>
        <taxon>Bacteria</taxon>
        <taxon>Bacillati</taxon>
        <taxon>Actinomycetota</taxon>
        <taxon>Actinomycetes</taxon>
        <taxon>Kitasatosporales</taxon>
        <taxon>Streptomycetaceae</taxon>
        <taxon>Kitasatospora</taxon>
    </lineage>
</organism>
<evidence type="ECO:0000259" key="1">
    <source>
        <dbReference type="Pfam" id="PF25547"/>
    </source>
</evidence>
<dbReference type="RefSeq" id="WP_184935181.1">
    <property type="nucleotide sequence ID" value="NZ_JACHJV010000001.1"/>
</dbReference>
<dbReference type="EMBL" id="JACHJV010000001">
    <property type="protein sequence ID" value="MBB4923122.1"/>
    <property type="molecule type" value="Genomic_DNA"/>
</dbReference>
<dbReference type="SUPFAM" id="SSF56837">
    <property type="entry name" value="Colicin"/>
    <property type="match status" value="1"/>
</dbReference>
<evidence type="ECO:0000313" key="3">
    <source>
        <dbReference type="Proteomes" id="UP000540506"/>
    </source>
</evidence>
<feature type="domain" description="Outer membrane channel protein CpnT-like N-terminal" evidence="1">
    <location>
        <begin position="17"/>
        <end position="133"/>
    </location>
</feature>
<keyword evidence="3" id="KW-1185">Reference proteome</keyword>
<name>A0A7W7R0E7_KITKI</name>
<proteinExistence type="predicted"/>